<dbReference type="AlphaFoldDB" id="A0A383BN90"/>
<protein>
    <recommendedName>
        <fullName evidence="5">50S ribosomal protein L10</fullName>
    </recommendedName>
</protein>
<feature type="non-terminal residue" evidence="4">
    <location>
        <position position="85"/>
    </location>
</feature>
<keyword evidence="3" id="KW-0687">Ribonucleoprotein</keyword>
<evidence type="ECO:0000256" key="1">
    <source>
        <dbReference type="ARBA" id="ARBA00008889"/>
    </source>
</evidence>
<evidence type="ECO:0000256" key="3">
    <source>
        <dbReference type="ARBA" id="ARBA00023274"/>
    </source>
</evidence>
<dbReference type="NCBIfam" id="NF000955">
    <property type="entry name" value="PRK00099.1-1"/>
    <property type="match status" value="1"/>
</dbReference>
<name>A0A383BN90_9ZZZZ</name>
<evidence type="ECO:0000313" key="4">
    <source>
        <dbReference type="EMBL" id="SVE21290.1"/>
    </source>
</evidence>
<accession>A0A383BN90</accession>
<dbReference type="EMBL" id="UINC01201793">
    <property type="protein sequence ID" value="SVE21290.1"/>
    <property type="molecule type" value="Genomic_DNA"/>
</dbReference>
<dbReference type="InterPro" id="IPR043141">
    <property type="entry name" value="Ribosomal_uL10-like_sf"/>
</dbReference>
<gene>
    <name evidence="4" type="ORF">METZ01_LOCUS474144</name>
</gene>
<proteinExistence type="inferred from homology"/>
<dbReference type="InterPro" id="IPR047865">
    <property type="entry name" value="Ribosomal_uL10_bac_type"/>
</dbReference>
<dbReference type="PANTHER" id="PTHR11560">
    <property type="entry name" value="39S RIBOSOMAL PROTEIN L10, MITOCHONDRIAL"/>
    <property type="match status" value="1"/>
</dbReference>
<evidence type="ECO:0000256" key="2">
    <source>
        <dbReference type="ARBA" id="ARBA00022980"/>
    </source>
</evidence>
<dbReference type="GO" id="GO:1990904">
    <property type="term" value="C:ribonucleoprotein complex"/>
    <property type="evidence" value="ECO:0007669"/>
    <property type="project" value="UniProtKB-KW"/>
</dbReference>
<dbReference type="CDD" id="cd05797">
    <property type="entry name" value="Ribosomal_L10"/>
    <property type="match status" value="1"/>
</dbReference>
<sequence>MPASINEKKIAVDKLHEIANKASSALVANYHGTSVSELTKLRENARDSSVHIKVIRNTLAKRALKDTKFSCFDELLVGPSILVFS</sequence>
<dbReference type="GO" id="GO:0005840">
    <property type="term" value="C:ribosome"/>
    <property type="evidence" value="ECO:0007669"/>
    <property type="project" value="UniProtKB-KW"/>
</dbReference>
<keyword evidence="2" id="KW-0689">Ribosomal protein</keyword>
<dbReference type="Pfam" id="PF00466">
    <property type="entry name" value="Ribosomal_L10"/>
    <property type="match status" value="1"/>
</dbReference>
<comment type="similarity">
    <text evidence="1">Belongs to the universal ribosomal protein uL10 family.</text>
</comment>
<dbReference type="Gene3D" id="3.30.70.1730">
    <property type="match status" value="1"/>
</dbReference>
<dbReference type="InterPro" id="IPR001790">
    <property type="entry name" value="Ribosomal_uL10"/>
</dbReference>
<dbReference type="SUPFAM" id="SSF160369">
    <property type="entry name" value="Ribosomal protein L10-like"/>
    <property type="match status" value="1"/>
</dbReference>
<reference evidence="4" key="1">
    <citation type="submission" date="2018-05" db="EMBL/GenBank/DDBJ databases">
        <authorList>
            <person name="Lanie J.A."/>
            <person name="Ng W.-L."/>
            <person name="Kazmierczak K.M."/>
            <person name="Andrzejewski T.M."/>
            <person name="Davidsen T.M."/>
            <person name="Wayne K.J."/>
            <person name="Tettelin H."/>
            <person name="Glass J.I."/>
            <person name="Rusch D."/>
            <person name="Podicherti R."/>
            <person name="Tsui H.-C.T."/>
            <person name="Winkler M.E."/>
        </authorList>
    </citation>
    <scope>NUCLEOTIDE SEQUENCE</scope>
</reference>
<evidence type="ECO:0008006" key="5">
    <source>
        <dbReference type="Google" id="ProtNLM"/>
    </source>
</evidence>
<organism evidence="4">
    <name type="scientific">marine metagenome</name>
    <dbReference type="NCBI Taxonomy" id="408172"/>
    <lineage>
        <taxon>unclassified sequences</taxon>
        <taxon>metagenomes</taxon>
        <taxon>ecological metagenomes</taxon>
    </lineage>
</organism>